<evidence type="ECO:0000313" key="5">
    <source>
        <dbReference type="EMBL" id="WOX56471.1"/>
    </source>
</evidence>
<dbReference type="GO" id="GO:0009307">
    <property type="term" value="P:DNA restriction-modification system"/>
    <property type="evidence" value="ECO:0007669"/>
    <property type="project" value="UniProtKB-KW"/>
</dbReference>
<sequence length="209" mass="22623">MAQAIFKSWFVDFEPAKPFTEIVQVLGGGTPKTTTTEYWDGAIPFFTPKDASGLYVLTTEKSLTEAGLNHCNSRLYPVNTVFVTARGTVGKLAMAGVPMAMNQSCYALVGNSGYGQHFVYHLALETVEHLKHKASGAVFDAIVTRDFESEIVAAPSVEEVSSFEGKIKPIYEALLNNANESIRLAALRDTLLPRLMSGELSIANLGSAK</sequence>
<dbReference type="Pfam" id="PF01420">
    <property type="entry name" value="Methylase_S"/>
    <property type="match status" value="1"/>
</dbReference>
<dbReference type="Gene3D" id="3.90.220.20">
    <property type="entry name" value="DNA methylase specificity domains"/>
    <property type="match status" value="1"/>
</dbReference>
<evidence type="ECO:0000256" key="1">
    <source>
        <dbReference type="ARBA" id="ARBA00010923"/>
    </source>
</evidence>
<accession>A0ABD8ACA2</accession>
<keyword evidence="5" id="KW-0255">Endonuclease</keyword>
<keyword evidence="3" id="KW-0238">DNA-binding</keyword>
<organism evidence="5 6">
    <name type="scientific">Methanoculleus palmolei</name>
    <dbReference type="NCBI Taxonomy" id="72612"/>
    <lineage>
        <taxon>Archaea</taxon>
        <taxon>Methanobacteriati</taxon>
        <taxon>Methanobacteriota</taxon>
        <taxon>Stenosarchaea group</taxon>
        <taxon>Methanomicrobia</taxon>
        <taxon>Methanomicrobiales</taxon>
        <taxon>Methanomicrobiaceae</taxon>
        <taxon>Methanoculleus</taxon>
    </lineage>
</organism>
<dbReference type="EC" id="3.1.21.-" evidence="5"/>
<keyword evidence="5" id="KW-0540">Nuclease</keyword>
<evidence type="ECO:0000256" key="3">
    <source>
        <dbReference type="ARBA" id="ARBA00023125"/>
    </source>
</evidence>
<dbReference type="GO" id="GO:0003677">
    <property type="term" value="F:DNA binding"/>
    <property type="evidence" value="ECO:0007669"/>
    <property type="project" value="UniProtKB-KW"/>
</dbReference>
<dbReference type="EMBL" id="CP137641">
    <property type="protein sequence ID" value="WOX56471.1"/>
    <property type="molecule type" value="Genomic_DNA"/>
</dbReference>
<dbReference type="CDD" id="cd17243">
    <property type="entry name" value="RMtype1_S_AchA6I-TRD2-CR2_like"/>
    <property type="match status" value="1"/>
</dbReference>
<evidence type="ECO:0000256" key="2">
    <source>
        <dbReference type="ARBA" id="ARBA00022747"/>
    </source>
</evidence>
<dbReference type="PANTHER" id="PTHR30408:SF13">
    <property type="entry name" value="TYPE I RESTRICTION ENZYME HINDI SPECIFICITY SUBUNIT"/>
    <property type="match status" value="1"/>
</dbReference>
<dbReference type="SUPFAM" id="SSF116734">
    <property type="entry name" value="DNA methylase specificity domain"/>
    <property type="match status" value="1"/>
</dbReference>
<proteinExistence type="inferred from homology"/>
<keyword evidence="5" id="KW-0378">Hydrolase</keyword>
<keyword evidence="6" id="KW-1185">Reference proteome</keyword>
<dbReference type="InterPro" id="IPR000055">
    <property type="entry name" value="Restrct_endonuc_typeI_TRD"/>
</dbReference>
<dbReference type="AlphaFoldDB" id="A0ABD8ACA2"/>
<feature type="domain" description="Type I restriction modification DNA specificity" evidence="4">
    <location>
        <begin position="20"/>
        <end position="159"/>
    </location>
</feature>
<evidence type="ECO:0000259" key="4">
    <source>
        <dbReference type="Pfam" id="PF01420"/>
    </source>
</evidence>
<gene>
    <name evidence="5" type="ORF">R6Y95_03840</name>
</gene>
<dbReference type="Proteomes" id="UP001626603">
    <property type="component" value="Chromosome"/>
</dbReference>
<dbReference type="GO" id="GO:0004519">
    <property type="term" value="F:endonuclease activity"/>
    <property type="evidence" value="ECO:0007669"/>
    <property type="project" value="UniProtKB-KW"/>
</dbReference>
<name>A0ABD8ACA2_9EURY</name>
<dbReference type="GO" id="GO:0016787">
    <property type="term" value="F:hydrolase activity"/>
    <property type="evidence" value="ECO:0007669"/>
    <property type="project" value="UniProtKB-KW"/>
</dbReference>
<reference evidence="5 6" key="1">
    <citation type="submission" date="2023-10" db="EMBL/GenBank/DDBJ databases">
        <title>The complete genome sequence of Methanoculleus palmolei DSM 4273.</title>
        <authorList>
            <person name="Lai S.-J."/>
            <person name="You Y.-T."/>
            <person name="Chen S.-C."/>
        </authorList>
    </citation>
    <scope>NUCLEOTIDE SEQUENCE [LARGE SCALE GENOMIC DNA]</scope>
    <source>
        <strain evidence="5 6">DSM 4273</strain>
    </source>
</reference>
<comment type="similarity">
    <text evidence="1">Belongs to the type-I restriction system S methylase family.</text>
</comment>
<dbReference type="PANTHER" id="PTHR30408">
    <property type="entry name" value="TYPE-1 RESTRICTION ENZYME ECOKI SPECIFICITY PROTEIN"/>
    <property type="match status" value="1"/>
</dbReference>
<dbReference type="InterPro" id="IPR044946">
    <property type="entry name" value="Restrct_endonuc_typeI_TRD_sf"/>
</dbReference>
<protein>
    <submittedName>
        <fullName evidence="5">Restriction endonuclease subunit S</fullName>
        <ecNumber evidence="5">3.1.21.-</ecNumber>
    </submittedName>
</protein>
<keyword evidence="2" id="KW-0680">Restriction system</keyword>
<evidence type="ECO:0000313" key="6">
    <source>
        <dbReference type="Proteomes" id="UP001626603"/>
    </source>
</evidence>
<dbReference type="InterPro" id="IPR052021">
    <property type="entry name" value="Type-I_RS_S_subunit"/>
</dbReference>